<evidence type="ECO:0000256" key="4">
    <source>
        <dbReference type="ARBA" id="ARBA00022989"/>
    </source>
</evidence>
<evidence type="ECO:0000256" key="8">
    <source>
        <dbReference type="SAM" id="MobiDB-lite"/>
    </source>
</evidence>
<dbReference type="PANTHER" id="PTHR30371">
    <property type="entry name" value="SEC-INDEPENDENT PROTEIN TRANSLOCASE PROTEIN TATC"/>
    <property type="match status" value="1"/>
</dbReference>
<comment type="subcellular location">
    <subcellularLocation>
        <location evidence="7">Cell membrane</location>
        <topology evidence="7">Multi-pass membrane protein</topology>
    </subcellularLocation>
    <subcellularLocation>
        <location evidence="1">Membrane</location>
        <topology evidence="1">Multi-pass membrane protein</topology>
    </subcellularLocation>
</comment>
<feature type="transmembrane region" description="Helical" evidence="7">
    <location>
        <begin position="36"/>
        <end position="53"/>
    </location>
</feature>
<dbReference type="EMBL" id="JADPRT010000005">
    <property type="protein sequence ID" value="MBF9069129.1"/>
    <property type="molecule type" value="Genomic_DNA"/>
</dbReference>
<protein>
    <recommendedName>
        <fullName evidence="7">Sec-independent protein translocase protein TatC</fullName>
    </recommendedName>
</protein>
<keyword evidence="7" id="KW-0813">Transport</keyword>
<dbReference type="PRINTS" id="PR01840">
    <property type="entry name" value="TATCFAMILY"/>
</dbReference>
<keyword evidence="7" id="KW-1003">Cell membrane</keyword>
<dbReference type="GO" id="GO:0033281">
    <property type="term" value="C:TAT protein transport complex"/>
    <property type="evidence" value="ECO:0007669"/>
    <property type="project" value="UniProtKB-UniRule"/>
</dbReference>
<keyword evidence="2 7" id="KW-0812">Transmembrane</keyword>
<dbReference type="RefSeq" id="WP_196194298.1">
    <property type="nucleotide sequence ID" value="NZ_JADPRT010000005.1"/>
</dbReference>
<feature type="transmembrane region" description="Helical" evidence="7">
    <location>
        <begin position="218"/>
        <end position="234"/>
    </location>
</feature>
<keyword evidence="3 7" id="KW-0653">Protein transport</keyword>
<dbReference type="Proteomes" id="UP000657385">
    <property type="component" value="Unassembled WGS sequence"/>
</dbReference>
<comment type="subunit">
    <text evidence="7">The Tat system comprises two distinct complexes: a TatABC complex, containing multiple copies of TatA, TatB and TatC subunits, and a separate TatA complex, containing only TatA subunits. Substrates initially bind to the TatABC complex, which probably triggers association of the separate TatA complex to form the active translocon.</text>
</comment>
<feature type="transmembrane region" description="Helical" evidence="7">
    <location>
        <begin position="240"/>
        <end position="260"/>
    </location>
</feature>
<evidence type="ECO:0000256" key="6">
    <source>
        <dbReference type="ARBA" id="ARBA00023136"/>
    </source>
</evidence>
<accession>A0A931B2E9</accession>
<feature type="transmembrane region" description="Helical" evidence="7">
    <location>
        <begin position="101"/>
        <end position="121"/>
    </location>
</feature>
<feature type="region of interest" description="Disordered" evidence="8">
    <location>
        <begin position="272"/>
        <end position="294"/>
    </location>
</feature>
<dbReference type="GO" id="GO:0065002">
    <property type="term" value="P:intracellular protein transmembrane transport"/>
    <property type="evidence" value="ECO:0007669"/>
    <property type="project" value="TreeGrafter"/>
</dbReference>
<comment type="caution">
    <text evidence="9">The sequence shown here is derived from an EMBL/GenBank/DDBJ whole genome shotgun (WGS) entry which is preliminary data.</text>
</comment>
<proteinExistence type="inferred from homology"/>
<dbReference type="GO" id="GO:0009977">
    <property type="term" value="F:proton motive force dependent protein transmembrane transporter activity"/>
    <property type="evidence" value="ECO:0007669"/>
    <property type="project" value="TreeGrafter"/>
</dbReference>
<keyword evidence="5 7" id="KW-0811">Translocation</keyword>
<feature type="transmembrane region" description="Helical" evidence="7">
    <location>
        <begin position="133"/>
        <end position="153"/>
    </location>
</feature>
<evidence type="ECO:0000256" key="3">
    <source>
        <dbReference type="ARBA" id="ARBA00022927"/>
    </source>
</evidence>
<sequence length="294" mass="31258">MNTTAASAPPDTANPATSPDGVMPLREHLIELRSRLIKALLALLAGTGVGWALRGRIINALTRPACLLHHVHGVGTPTPACPNGVLVLQGVLTPLGFSFKIALAAGVILSCPVWSYQLWAFVAPGLYRREKRFGLAFVAAAVPLFLAGAALAYKVFPKALGILASFNPSAFGLVIEGDQFLDFFLRMVLVFGLSFELPVLIVALNHIGAVSAARLRRMWRPVIFGIFVFSAIAVPTGDPLTMTVLAVPICLLFLASLAVCTAHDRRRTARSEALADGEASPLPSPQPVEPDDIL</sequence>
<organism evidence="9 10">
    <name type="scientific">Streptacidiphilus fuscans</name>
    <dbReference type="NCBI Taxonomy" id="2789292"/>
    <lineage>
        <taxon>Bacteria</taxon>
        <taxon>Bacillati</taxon>
        <taxon>Actinomycetota</taxon>
        <taxon>Actinomycetes</taxon>
        <taxon>Kitasatosporales</taxon>
        <taxon>Streptomycetaceae</taxon>
        <taxon>Streptacidiphilus</taxon>
    </lineage>
</organism>
<dbReference type="AlphaFoldDB" id="A0A931B2E9"/>
<evidence type="ECO:0000256" key="5">
    <source>
        <dbReference type="ARBA" id="ARBA00023010"/>
    </source>
</evidence>
<dbReference type="NCBIfam" id="TIGR00945">
    <property type="entry name" value="tatC"/>
    <property type="match status" value="1"/>
</dbReference>
<evidence type="ECO:0000256" key="2">
    <source>
        <dbReference type="ARBA" id="ARBA00022692"/>
    </source>
</evidence>
<feature type="region of interest" description="Disordered" evidence="8">
    <location>
        <begin position="1"/>
        <end position="20"/>
    </location>
</feature>
<keyword evidence="10" id="KW-1185">Reference proteome</keyword>
<comment type="similarity">
    <text evidence="7">Belongs to the TatC family.</text>
</comment>
<comment type="function">
    <text evidence="7">Part of the twin-arginine translocation (Tat) system that transports large folded proteins containing a characteristic twin-arginine motif in their signal peptide across membranes. Together with TatB, TatC is part of a receptor directly interacting with Tat signal peptides.</text>
</comment>
<dbReference type="InterPro" id="IPR002033">
    <property type="entry name" value="TatC"/>
</dbReference>
<dbReference type="PANTHER" id="PTHR30371:SF0">
    <property type="entry name" value="SEC-INDEPENDENT PROTEIN TRANSLOCASE PROTEIN TATC, CHLOROPLASTIC-RELATED"/>
    <property type="match status" value="1"/>
</dbReference>
<keyword evidence="4 7" id="KW-1133">Transmembrane helix</keyword>
<dbReference type="HAMAP" id="MF_00902">
    <property type="entry name" value="TatC"/>
    <property type="match status" value="1"/>
</dbReference>
<name>A0A931B2E9_9ACTN</name>
<keyword evidence="6 7" id="KW-0472">Membrane</keyword>
<dbReference type="GO" id="GO:0043953">
    <property type="term" value="P:protein transport by the Tat complex"/>
    <property type="evidence" value="ECO:0007669"/>
    <property type="project" value="UniProtKB-UniRule"/>
</dbReference>
<evidence type="ECO:0000313" key="10">
    <source>
        <dbReference type="Proteomes" id="UP000657385"/>
    </source>
</evidence>
<evidence type="ECO:0000256" key="1">
    <source>
        <dbReference type="ARBA" id="ARBA00004141"/>
    </source>
</evidence>
<dbReference type="Pfam" id="PF00902">
    <property type="entry name" value="TatC"/>
    <property type="match status" value="1"/>
</dbReference>
<evidence type="ECO:0000256" key="7">
    <source>
        <dbReference type="HAMAP-Rule" id="MF_00902"/>
    </source>
</evidence>
<evidence type="ECO:0000313" key="9">
    <source>
        <dbReference type="EMBL" id="MBF9069129.1"/>
    </source>
</evidence>
<feature type="transmembrane region" description="Helical" evidence="7">
    <location>
        <begin position="183"/>
        <end position="206"/>
    </location>
</feature>
<gene>
    <name evidence="7 9" type="primary">tatC</name>
    <name evidence="9" type="ORF">I2501_13980</name>
</gene>
<reference evidence="9" key="1">
    <citation type="submission" date="2020-11" db="EMBL/GenBank/DDBJ databases">
        <title>Isolation and identification of active actinomycetes.</title>
        <authorList>
            <person name="Yu B."/>
        </authorList>
    </citation>
    <scope>NUCLEOTIDE SEQUENCE</scope>
    <source>
        <strain evidence="9">NEAU-YB345</strain>
    </source>
</reference>